<keyword evidence="2" id="KW-1185">Reference proteome</keyword>
<proteinExistence type="predicted"/>
<sequence length="56" mass="6114">MTLPPHPTAPGAARTDPEADQAKIVETLRRVLKSHKITYRAVAGHLGVSEQTVKRL</sequence>
<organism evidence="1 2">
    <name type="scientific">Planctomyces bekefii</name>
    <dbReference type="NCBI Taxonomy" id="1653850"/>
    <lineage>
        <taxon>Bacteria</taxon>
        <taxon>Pseudomonadati</taxon>
        <taxon>Planctomycetota</taxon>
        <taxon>Planctomycetia</taxon>
        <taxon>Planctomycetales</taxon>
        <taxon>Planctomycetaceae</taxon>
        <taxon>Planctomyces</taxon>
    </lineage>
</organism>
<evidence type="ECO:0000313" key="1">
    <source>
        <dbReference type="EMBL" id="TWW09131.1"/>
    </source>
</evidence>
<protein>
    <recommendedName>
        <fullName evidence="3">HTH cro/C1-type domain-containing protein</fullName>
    </recommendedName>
</protein>
<reference evidence="1 2" key="2">
    <citation type="submission" date="2019-08" db="EMBL/GenBank/DDBJ databases">
        <authorList>
            <person name="Henke P."/>
        </authorList>
    </citation>
    <scope>NUCLEOTIDE SEQUENCE [LARGE SCALE GENOMIC DNA]</scope>
    <source>
        <strain evidence="1">Phe10_nw2017</strain>
    </source>
</reference>
<dbReference type="GO" id="GO:0003677">
    <property type="term" value="F:DNA binding"/>
    <property type="evidence" value="ECO:0007669"/>
    <property type="project" value="InterPro"/>
</dbReference>
<name>A0A5C6M7Z6_9PLAN</name>
<reference evidence="1 2" key="1">
    <citation type="submission" date="2019-08" db="EMBL/GenBank/DDBJ databases">
        <title>100 year-old enigma solved: identification of Planctomyces bekefii, the type genus and species of the phylum Planctomycetes.</title>
        <authorList>
            <person name="Svetlana D.N."/>
            <person name="Overmann J."/>
        </authorList>
    </citation>
    <scope>NUCLEOTIDE SEQUENCE [LARGE SCALE GENOMIC DNA]</scope>
    <source>
        <strain evidence="1">Phe10_nw2017</strain>
    </source>
</reference>
<feature type="non-terminal residue" evidence="1">
    <location>
        <position position="56"/>
    </location>
</feature>
<evidence type="ECO:0000313" key="2">
    <source>
        <dbReference type="Proteomes" id="UP000321083"/>
    </source>
</evidence>
<dbReference type="AlphaFoldDB" id="A0A5C6M7Z6"/>
<dbReference type="EMBL" id="SRHE01000374">
    <property type="protein sequence ID" value="TWW09131.1"/>
    <property type="molecule type" value="Genomic_DNA"/>
</dbReference>
<dbReference type="SUPFAM" id="SSF47413">
    <property type="entry name" value="lambda repressor-like DNA-binding domains"/>
    <property type="match status" value="1"/>
</dbReference>
<evidence type="ECO:0008006" key="3">
    <source>
        <dbReference type="Google" id="ProtNLM"/>
    </source>
</evidence>
<comment type="caution">
    <text evidence="1">The sequence shown here is derived from an EMBL/GenBank/DDBJ whole genome shotgun (WGS) entry which is preliminary data.</text>
</comment>
<gene>
    <name evidence="1" type="ORF">E3A20_17420</name>
</gene>
<accession>A0A5C6M7Z6</accession>
<dbReference type="Proteomes" id="UP000321083">
    <property type="component" value="Unassembled WGS sequence"/>
</dbReference>
<dbReference type="InterPro" id="IPR010982">
    <property type="entry name" value="Lambda_DNA-bd_dom_sf"/>
</dbReference>